<dbReference type="EMBL" id="RZGK01000009">
    <property type="protein sequence ID" value="KAF9696580.1"/>
    <property type="molecule type" value="Genomic_DNA"/>
</dbReference>
<keyword evidence="1" id="KW-0479">Metal-binding</keyword>
<dbReference type="PROSITE" id="PS50048">
    <property type="entry name" value="ZN2_CY6_FUNGAL_2"/>
    <property type="match status" value="1"/>
</dbReference>
<dbReference type="CDD" id="cd00067">
    <property type="entry name" value="GAL4"/>
    <property type="match status" value="1"/>
</dbReference>
<evidence type="ECO:0000256" key="1">
    <source>
        <dbReference type="ARBA" id="ARBA00022723"/>
    </source>
</evidence>
<dbReference type="Proteomes" id="UP000651452">
    <property type="component" value="Unassembled WGS sequence"/>
</dbReference>
<dbReference type="InterPro" id="IPR036864">
    <property type="entry name" value="Zn2-C6_fun-type_DNA-bd_sf"/>
</dbReference>
<dbReference type="GO" id="GO:0000981">
    <property type="term" value="F:DNA-binding transcription factor activity, RNA polymerase II-specific"/>
    <property type="evidence" value="ECO:0007669"/>
    <property type="project" value="InterPro"/>
</dbReference>
<dbReference type="SMART" id="SM00906">
    <property type="entry name" value="Fungal_trans"/>
    <property type="match status" value="1"/>
</dbReference>
<dbReference type="Gene3D" id="4.10.240.10">
    <property type="entry name" value="Zn(2)-C6 fungal-type DNA-binding domain"/>
    <property type="match status" value="1"/>
</dbReference>
<dbReference type="AlphaFoldDB" id="A0A8H7MJ36"/>
<dbReference type="PROSITE" id="PS00463">
    <property type="entry name" value="ZN2_CY6_FUNGAL_1"/>
    <property type="match status" value="1"/>
</dbReference>
<organism evidence="6 7">
    <name type="scientific">Ascochyta lentis</name>
    <dbReference type="NCBI Taxonomy" id="205686"/>
    <lineage>
        <taxon>Eukaryota</taxon>
        <taxon>Fungi</taxon>
        <taxon>Dikarya</taxon>
        <taxon>Ascomycota</taxon>
        <taxon>Pezizomycotina</taxon>
        <taxon>Dothideomycetes</taxon>
        <taxon>Pleosporomycetidae</taxon>
        <taxon>Pleosporales</taxon>
        <taxon>Pleosporineae</taxon>
        <taxon>Didymellaceae</taxon>
        <taxon>Ascochyta</taxon>
    </lineage>
</organism>
<keyword evidence="4" id="KW-0732">Signal</keyword>
<evidence type="ECO:0000256" key="2">
    <source>
        <dbReference type="ARBA" id="ARBA00023242"/>
    </source>
</evidence>
<evidence type="ECO:0000256" key="3">
    <source>
        <dbReference type="SAM" id="MobiDB-lite"/>
    </source>
</evidence>
<evidence type="ECO:0000259" key="5">
    <source>
        <dbReference type="PROSITE" id="PS50048"/>
    </source>
</evidence>
<dbReference type="PANTHER" id="PTHR31668:SF10">
    <property type="entry name" value="ZN(II)2CYS6 TRANSCRIPTION FACTOR (EUROFUNG)"/>
    <property type="match status" value="1"/>
</dbReference>
<comment type="caution">
    <text evidence="6">The sequence shown here is derived from an EMBL/GenBank/DDBJ whole genome shotgun (WGS) entry which is preliminary data.</text>
</comment>
<evidence type="ECO:0000256" key="4">
    <source>
        <dbReference type="SAM" id="SignalP"/>
    </source>
</evidence>
<dbReference type="PANTHER" id="PTHR31668">
    <property type="entry name" value="GLUCOSE TRANSPORT TRANSCRIPTION REGULATOR RGT1-RELATED-RELATED"/>
    <property type="match status" value="1"/>
</dbReference>
<sequence length="787" mass="87490">MTSSQHPLLLAATVAHGVLALGHTSKGLEQFKHASINALPITLRGAVKAGWYEGSGFFLMMAILNYKWAQTGLLDVYDKSIAGLLVAILASAAGSYFQSGDKPTATTLAVVAVLQGLGAKGTINQEGSSIINNNKEKNIRKELGGGSARELDVLMASTAPIQNRPYRSHKVPACTRCRSRKIRCHIDIPGEPCLSCRERRLKCQYVESSTSSPTEENGDRKPAKRRRISNAEMEEEQLRPRSAPVLHKATNNPSASIIMASHLAEDLDIFNRHLAKHRKPGGEASDTSTYQTLNHDIEDPIVYLTVPRFRTGLPPGSGCGRSQLEILEQIMGPFKREVVELYFKHLHYHFPVLDEEMCALLRKGQLEKVPNNLLCVIYATGSPLWTRSETLKMHPKPDAHYAWNKAISATLEDFLSPGMSTISTAILDQIGRPSVSIVGNITLCGKTVSLAQTFGLHRDPSQWRITENERSVRIRIWWCVLITDTWASVAYGAPPHITKGYYDVPRPTVSSLISHKSNQQQKQATTCFVHFCALTELVGLILPLIYQIEPDRMQLSQQVAHFKRELNNLEAQLPTWLPLPNQPGSSNLWFCFLSTRLLLARVTLRSAVLEGDSSLGRDRIHQLRTASSAVLDFLLSLGELQFQDFWLPYVTHLLVHAITVSLRCTVETQDPETRNTSVIRLQRVIAHIQFARDNYDWDIAVYCLERCAEPVSRIASLNFREPAPPSETEVTSVVSNANGYGSGVEIPSVPALDDTNFLLSDILDPNAFDFSWEALWDTPSGMTNFAI</sequence>
<feature type="domain" description="Zn(2)-C6 fungal-type" evidence="5">
    <location>
        <begin position="173"/>
        <end position="205"/>
    </location>
</feature>
<evidence type="ECO:0000313" key="6">
    <source>
        <dbReference type="EMBL" id="KAF9696580.1"/>
    </source>
</evidence>
<feature type="compositionally biased region" description="Polar residues" evidence="3">
    <location>
        <begin position="206"/>
        <end position="215"/>
    </location>
</feature>
<feature type="signal peptide" evidence="4">
    <location>
        <begin position="1"/>
        <end position="20"/>
    </location>
</feature>
<gene>
    <name evidence="6" type="ORF">EKO04_005558</name>
</gene>
<feature type="chain" id="PRO_5034882152" description="Zn(2)-C6 fungal-type domain-containing protein" evidence="4">
    <location>
        <begin position="21"/>
        <end position="787"/>
    </location>
</feature>
<dbReference type="GO" id="GO:0003677">
    <property type="term" value="F:DNA binding"/>
    <property type="evidence" value="ECO:0007669"/>
    <property type="project" value="InterPro"/>
</dbReference>
<protein>
    <recommendedName>
        <fullName evidence="5">Zn(2)-C6 fungal-type domain-containing protein</fullName>
    </recommendedName>
</protein>
<reference evidence="6" key="2">
    <citation type="submission" date="2020-09" db="EMBL/GenBank/DDBJ databases">
        <title>Reference genome assembly for Australian Ascochyta lentis isolate Al4.</title>
        <authorList>
            <person name="Lee R.C."/>
            <person name="Farfan-Caceres L.M."/>
            <person name="Debler J.W."/>
            <person name="Williams A.H."/>
            <person name="Henares B.M."/>
        </authorList>
    </citation>
    <scope>NUCLEOTIDE SEQUENCE</scope>
    <source>
        <strain evidence="6">Al4</strain>
    </source>
</reference>
<feature type="region of interest" description="Disordered" evidence="3">
    <location>
        <begin position="206"/>
        <end position="250"/>
    </location>
</feature>
<proteinExistence type="predicted"/>
<keyword evidence="2" id="KW-0539">Nucleus</keyword>
<dbReference type="GO" id="GO:0005634">
    <property type="term" value="C:nucleus"/>
    <property type="evidence" value="ECO:0007669"/>
    <property type="project" value="TreeGrafter"/>
</dbReference>
<evidence type="ECO:0000313" key="7">
    <source>
        <dbReference type="Proteomes" id="UP000651452"/>
    </source>
</evidence>
<name>A0A8H7MJ36_9PLEO</name>
<dbReference type="Pfam" id="PF00172">
    <property type="entry name" value="Zn_clus"/>
    <property type="match status" value="1"/>
</dbReference>
<dbReference type="GO" id="GO:0001080">
    <property type="term" value="P:nitrogen catabolite activation of transcription from RNA polymerase II promoter"/>
    <property type="evidence" value="ECO:0007669"/>
    <property type="project" value="TreeGrafter"/>
</dbReference>
<dbReference type="InterPro" id="IPR007219">
    <property type="entry name" value="XnlR_reg_dom"/>
</dbReference>
<dbReference type="OrthoDB" id="3034343at2759"/>
<dbReference type="CDD" id="cd12148">
    <property type="entry name" value="fungal_TF_MHR"/>
    <property type="match status" value="1"/>
</dbReference>
<dbReference type="GO" id="GO:0006351">
    <property type="term" value="P:DNA-templated transcription"/>
    <property type="evidence" value="ECO:0007669"/>
    <property type="project" value="InterPro"/>
</dbReference>
<dbReference type="InterPro" id="IPR001138">
    <property type="entry name" value="Zn2Cys6_DnaBD"/>
</dbReference>
<dbReference type="Pfam" id="PF04082">
    <property type="entry name" value="Fungal_trans"/>
    <property type="match status" value="1"/>
</dbReference>
<reference evidence="6" key="1">
    <citation type="submission" date="2018-12" db="EMBL/GenBank/DDBJ databases">
        <authorList>
            <person name="Syme R.A."/>
            <person name="Farfan-Caceres L."/>
            <person name="Lichtenzveig J."/>
        </authorList>
    </citation>
    <scope>NUCLEOTIDE SEQUENCE</scope>
    <source>
        <strain evidence="6">Al4</strain>
    </source>
</reference>
<accession>A0A8H7MJ36</accession>
<dbReference type="InterPro" id="IPR050797">
    <property type="entry name" value="Carb_Metab_Trans_Reg"/>
</dbReference>
<keyword evidence="7" id="KW-1185">Reference proteome</keyword>
<dbReference type="SUPFAM" id="SSF57701">
    <property type="entry name" value="Zn2/Cys6 DNA-binding domain"/>
    <property type="match status" value="1"/>
</dbReference>
<dbReference type="GO" id="GO:0008270">
    <property type="term" value="F:zinc ion binding"/>
    <property type="evidence" value="ECO:0007669"/>
    <property type="project" value="InterPro"/>
</dbReference>
<dbReference type="SMART" id="SM00066">
    <property type="entry name" value="GAL4"/>
    <property type="match status" value="1"/>
</dbReference>